<feature type="transmembrane region" description="Helical" evidence="7">
    <location>
        <begin position="298"/>
        <end position="320"/>
    </location>
</feature>
<evidence type="ECO:0000256" key="6">
    <source>
        <dbReference type="ARBA" id="ARBA00023136"/>
    </source>
</evidence>
<reference evidence="8 11" key="1">
    <citation type="submission" date="2015-09" db="EMBL/GenBank/DDBJ databases">
        <authorList>
            <consortium name="Pathogen Informatics"/>
        </authorList>
    </citation>
    <scope>NUCLEOTIDE SEQUENCE [LARGE SCALE GENOMIC DNA]</scope>
    <source>
        <strain evidence="8 11">2789STDY5834899</strain>
    </source>
</reference>
<evidence type="ECO:0000256" key="5">
    <source>
        <dbReference type="ARBA" id="ARBA00022989"/>
    </source>
</evidence>
<comment type="subcellular location">
    <subcellularLocation>
        <location evidence="1">Cell membrane</location>
        <topology evidence="1">Multi-pass membrane protein</topology>
    </subcellularLocation>
</comment>
<dbReference type="RefSeq" id="WP_048692818.1">
    <property type="nucleotide sequence ID" value="NZ_BAABZI010000001.1"/>
</dbReference>
<accession>A0A173TAJ0</accession>
<feature type="transmembrane region" description="Helical" evidence="7">
    <location>
        <begin position="87"/>
        <end position="110"/>
    </location>
</feature>
<dbReference type="GO" id="GO:0005886">
    <property type="term" value="C:plasma membrane"/>
    <property type="evidence" value="ECO:0007669"/>
    <property type="project" value="UniProtKB-SubCell"/>
</dbReference>
<dbReference type="Proteomes" id="UP001162960">
    <property type="component" value="Chromosome"/>
</dbReference>
<feature type="transmembrane region" description="Helical" evidence="7">
    <location>
        <begin position="178"/>
        <end position="201"/>
    </location>
</feature>
<keyword evidence="3" id="KW-1003">Cell membrane</keyword>
<feature type="transmembrane region" description="Helical" evidence="7">
    <location>
        <begin position="152"/>
        <end position="172"/>
    </location>
</feature>
<keyword evidence="5 7" id="KW-1133">Transmembrane helix</keyword>
<keyword evidence="4 7" id="KW-0812">Transmembrane</keyword>
<feature type="transmembrane region" description="Helical" evidence="7">
    <location>
        <begin position="374"/>
        <end position="402"/>
    </location>
</feature>
<feature type="transmembrane region" description="Helical" evidence="7">
    <location>
        <begin position="422"/>
        <end position="439"/>
    </location>
</feature>
<keyword evidence="6 7" id="KW-0472">Membrane</keyword>
<dbReference type="EMBL" id="CP083680">
    <property type="protein sequence ID" value="UYU65092.1"/>
    <property type="molecule type" value="Genomic_DNA"/>
</dbReference>
<name>A0A173TAJ0_BACT4</name>
<evidence type="ECO:0000256" key="4">
    <source>
        <dbReference type="ARBA" id="ARBA00022692"/>
    </source>
</evidence>
<dbReference type="Proteomes" id="UP000095576">
    <property type="component" value="Unassembled WGS sequence"/>
</dbReference>
<dbReference type="PANTHER" id="PTHR30250:SF10">
    <property type="entry name" value="LIPOPOLYSACCHARIDE BIOSYNTHESIS PROTEIN WZXC"/>
    <property type="match status" value="1"/>
</dbReference>
<evidence type="ECO:0000256" key="7">
    <source>
        <dbReference type="SAM" id="Phobius"/>
    </source>
</evidence>
<feature type="transmembrane region" description="Helical" evidence="7">
    <location>
        <begin position="332"/>
        <end position="353"/>
    </location>
</feature>
<dbReference type="AlphaFoldDB" id="A0A173TAJ0"/>
<dbReference type="Pfam" id="PF13440">
    <property type="entry name" value="Polysacc_synt_3"/>
    <property type="match status" value="1"/>
</dbReference>
<gene>
    <name evidence="8" type="primary">wzxC_3</name>
    <name evidence="8" type="ORF">ERS852511_04466</name>
    <name evidence="9" type="ORF">KQP68_16060</name>
    <name evidence="10" type="ORF">KQP74_18560</name>
</gene>
<feature type="transmembrane region" description="Helical" evidence="7">
    <location>
        <begin position="446"/>
        <end position="464"/>
    </location>
</feature>
<dbReference type="Proteomes" id="UP001156218">
    <property type="component" value="Chromosome"/>
</dbReference>
<evidence type="ECO:0000256" key="1">
    <source>
        <dbReference type="ARBA" id="ARBA00004651"/>
    </source>
</evidence>
<evidence type="ECO:0000313" key="10">
    <source>
        <dbReference type="EMBL" id="UYU89929.1"/>
    </source>
</evidence>
<reference evidence="9 12" key="2">
    <citation type="submission" date="2021-06" db="EMBL/GenBank/DDBJ databases">
        <title>Interrogation of the integrated mobile genetic elements in gut-associated Bacteroides with a consensus prediction approach.</title>
        <authorList>
            <person name="Campbell D.E."/>
            <person name="Leigh J.R."/>
            <person name="Kim T."/>
            <person name="England W."/>
            <person name="Whitaker R.J."/>
            <person name="Degnan P.H."/>
        </authorList>
    </citation>
    <scope>NUCLEOTIDE SEQUENCE</scope>
    <source>
        <strain evidence="10">VPI-3443</strain>
        <strain evidence="9 12">WAL8669</strain>
    </source>
</reference>
<proteinExistence type="inferred from homology"/>
<protein>
    <submittedName>
        <fullName evidence="8">Lipopolysaccharide biosynthesis protein</fullName>
    </submittedName>
</protein>
<evidence type="ECO:0000313" key="8">
    <source>
        <dbReference type="EMBL" id="CUQ13765.1"/>
    </source>
</evidence>
<dbReference type="EMBL" id="CZAP01000025">
    <property type="protein sequence ID" value="CUQ13765.1"/>
    <property type="molecule type" value="Genomic_DNA"/>
</dbReference>
<evidence type="ECO:0000313" key="11">
    <source>
        <dbReference type="Proteomes" id="UP000095576"/>
    </source>
</evidence>
<dbReference type="InterPro" id="IPR050833">
    <property type="entry name" value="Poly_Biosynth_Transport"/>
</dbReference>
<evidence type="ECO:0000256" key="2">
    <source>
        <dbReference type="ARBA" id="ARBA00007430"/>
    </source>
</evidence>
<feature type="transmembrane region" description="Helical" evidence="7">
    <location>
        <begin position="222"/>
        <end position="245"/>
    </location>
</feature>
<sequence>MQKKTVQDNDIRSQSFSGVKWASIGHFSSQGISFVLGLVLARLLLPSDYGILGMLGVFTAFAGSFVDCGFGSALIRKLTRTEADCSTVFYYNLGASILVYIILYCSAPLIAGFYNQPLLINVVRIACLTLPIGALCSVHSNLLYCQLRFKDIAIGNISAAFFSGCIGLFLAYNDYGVWALVCQGIVASLVSCCYLWMISSWKPLWIFSVSSFKELFGYGSKLMLSGWLNIIYVQLSPLIIGRFYSSSALGYYTRAQSYAYFPSSNIMGILQQVVFPVLSRLQDEDEQLIAVYRKYIKICAVFIFCGMSVLAALSKPLVIFFLTDKWLPCVSIMMLLCFSFMFSFVNTINLSLLQVKGRSDLFLKLEIAKKAVSIIMILLSAPWGIMAMCWSIVIYTQIAIFINTYYTGRLFHLGYREQLADFLPYFILALIANIPAYMLTYTSLSAGIQLVLGTLISLSVYILLLKIKHDEMYFLVKRILLNYGRRKVGE</sequence>
<feature type="transmembrane region" description="Helical" evidence="7">
    <location>
        <begin position="21"/>
        <end position="45"/>
    </location>
</feature>
<dbReference type="PANTHER" id="PTHR30250">
    <property type="entry name" value="PST FAMILY PREDICTED COLANIC ACID TRANSPORTER"/>
    <property type="match status" value="1"/>
</dbReference>
<evidence type="ECO:0000256" key="3">
    <source>
        <dbReference type="ARBA" id="ARBA00022475"/>
    </source>
</evidence>
<organism evidence="8 11">
    <name type="scientific">Bacteroides thetaiotaomicron</name>
    <dbReference type="NCBI Taxonomy" id="818"/>
    <lineage>
        <taxon>Bacteria</taxon>
        <taxon>Pseudomonadati</taxon>
        <taxon>Bacteroidota</taxon>
        <taxon>Bacteroidia</taxon>
        <taxon>Bacteroidales</taxon>
        <taxon>Bacteroidaceae</taxon>
        <taxon>Bacteroides</taxon>
    </lineage>
</organism>
<dbReference type="CDD" id="cd13127">
    <property type="entry name" value="MATE_tuaB_like"/>
    <property type="match status" value="1"/>
</dbReference>
<comment type="similarity">
    <text evidence="2">Belongs to the polysaccharide synthase family.</text>
</comment>
<evidence type="ECO:0000313" key="12">
    <source>
        <dbReference type="Proteomes" id="UP001156218"/>
    </source>
</evidence>
<feature type="transmembrane region" description="Helical" evidence="7">
    <location>
        <begin position="51"/>
        <end position="75"/>
    </location>
</feature>
<dbReference type="EMBL" id="CP083685">
    <property type="protein sequence ID" value="UYU89929.1"/>
    <property type="molecule type" value="Genomic_DNA"/>
</dbReference>
<evidence type="ECO:0000313" key="9">
    <source>
        <dbReference type="EMBL" id="UYU65092.1"/>
    </source>
</evidence>